<proteinExistence type="predicted"/>
<feature type="compositionally biased region" description="Pro residues" evidence="1">
    <location>
        <begin position="262"/>
        <end position="278"/>
    </location>
</feature>
<feature type="region of interest" description="Disordered" evidence="1">
    <location>
        <begin position="24"/>
        <end position="56"/>
    </location>
</feature>
<dbReference type="Pfam" id="PF03732">
    <property type="entry name" value="Retrotrans_gag"/>
    <property type="match status" value="1"/>
</dbReference>
<evidence type="ECO:0000256" key="1">
    <source>
        <dbReference type="SAM" id="MobiDB-lite"/>
    </source>
</evidence>
<name>A0A151SZF1_CAJCA</name>
<feature type="region of interest" description="Disordered" evidence="1">
    <location>
        <begin position="258"/>
        <end position="281"/>
    </location>
</feature>
<evidence type="ECO:0000313" key="4">
    <source>
        <dbReference type="Proteomes" id="UP000075243"/>
    </source>
</evidence>
<gene>
    <name evidence="3" type="ORF">KK1_015628</name>
</gene>
<sequence>MDARYDSINTILTTVVEKLATFQPSPSTIDVSPHPNPLPHSQPTPNGSVLHNHTPPANVNPFPTFSPNFFSTLNPPPLPHATRHPSSSITTTPIRPPKLQLFPFDGSEPLDWLFQADQFFAFHQIPPDHRLPMVDFYMKGDALTWFKWMVHNHQLTDWFSFERALEFRFGPTEFENFRAELFKLRPHTTVIEYQQRFEKISTRVFGLPPDALVDCFFSGLLPEIRRELAILKPTSISQAIGLAKLIEAKIKDAKLKTSFNRLPPPSPSPPSPNPPPLPIKRLSPTQIQERRTQGLCYNCDAKYHPGHKCQNPKFLLLMTDYHLEDPNPSDPSPP</sequence>
<dbReference type="EMBL" id="CM003612">
    <property type="protein sequence ID" value="KYP60177.1"/>
    <property type="molecule type" value="Genomic_DNA"/>
</dbReference>
<dbReference type="Proteomes" id="UP000075243">
    <property type="component" value="Chromosome 10"/>
</dbReference>
<dbReference type="OMA" id="IQHEMAT"/>
<evidence type="ECO:0000259" key="2">
    <source>
        <dbReference type="Pfam" id="PF03732"/>
    </source>
</evidence>
<feature type="domain" description="Retrotransposon gag" evidence="2">
    <location>
        <begin position="134"/>
        <end position="221"/>
    </location>
</feature>
<dbReference type="PANTHER" id="PTHR15503">
    <property type="entry name" value="LDOC1 RELATED"/>
    <property type="match status" value="1"/>
</dbReference>
<accession>A0A151SZF1</accession>
<dbReference type="AlphaFoldDB" id="A0A151SZF1"/>
<dbReference type="InterPro" id="IPR005162">
    <property type="entry name" value="Retrotrans_gag_dom"/>
</dbReference>
<organism evidence="3 4">
    <name type="scientific">Cajanus cajan</name>
    <name type="common">Pigeon pea</name>
    <name type="synonym">Cajanus indicus</name>
    <dbReference type="NCBI Taxonomy" id="3821"/>
    <lineage>
        <taxon>Eukaryota</taxon>
        <taxon>Viridiplantae</taxon>
        <taxon>Streptophyta</taxon>
        <taxon>Embryophyta</taxon>
        <taxon>Tracheophyta</taxon>
        <taxon>Spermatophyta</taxon>
        <taxon>Magnoliopsida</taxon>
        <taxon>eudicotyledons</taxon>
        <taxon>Gunneridae</taxon>
        <taxon>Pentapetalae</taxon>
        <taxon>rosids</taxon>
        <taxon>fabids</taxon>
        <taxon>Fabales</taxon>
        <taxon>Fabaceae</taxon>
        <taxon>Papilionoideae</taxon>
        <taxon>50 kb inversion clade</taxon>
        <taxon>NPAAA clade</taxon>
        <taxon>indigoferoid/millettioid clade</taxon>
        <taxon>Phaseoleae</taxon>
        <taxon>Cajanus</taxon>
    </lineage>
</organism>
<dbReference type="InterPro" id="IPR032567">
    <property type="entry name" value="RTL1-rel"/>
</dbReference>
<keyword evidence="4" id="KW-1185">Reference proteome</keyword>
<evidence type="ECO:0000313" key="3">
    <source>
        <dbReference type="EMBL" id="KYP60177.1"/>
    </source>
</evidence>
<dbReference type="PANTHER" id="PTHR15503:SF22">
    <property type="entry name" value="TRANSPOSON TY3-I GAG POLYPROTEIN"/>
    <property type="match status" value="1"/>
</dbReference>
<dbReference type="Gramene" id="C.cajan_15187.t">
    <property type="protein sequence ID" value="C.cajan_15187.t.cds1"/>
    <property type="gene ID" value="C.cajan_15187"/>
</dbReference>
<protein>
    <recommendedName>
        <fullName evidence="2">Retrotransposon gag domain-containing protein</fullName>
    </recommendedName>
</protein>
<feature type="compositionally biased region" description="Polar residues" evidence="1">
    <location>
        <begin position="43"/>
        <end position="56"/>
    </location>
</feature>
<reference evidence="3 4" key="1">
    <citation type="journal article" date="2012" name="Nat. Biotechnol.">
        <title>Draft genome sequence of pigeonpea (Cajanus cajan), an orphan legume crop of resource-poor farmers.</title>
        <authorList>
            <person name="Varshney R.K."/>
            <person name="Chen W."/>
            <person name="Li Y."/>
            <person name="Bharti A.K."/>
            <person name="Saxena R.K."/>
            <person name="Schlueter J.A."/>
            <person name="Donoghue M.T."/>
            <person name="Azam S."/>
            <person name="Fan G."/>
            <person name="Whaley A.M."/>
            <person name="Farmer A.D."/>
            <person name="Sheridan J."/>
            <person name="Iwata A."/>
            <person name="Tuteja R."/>
            <person name="Penmetsa R.V."/>
            <person name="Wu W."/>
            <person name="Upadhyaya H.D."/>
            <person name="Yang S.P."/>
            <person name="Shah T."/>
            <person name="Saxena K.B."/>
            <person name="Michael T."/>
            <person name="McCombie W.R."/>
            <person name="Yang B."/>
            <person name="Zhang G."/>
            <person name="Yang H."/>
            <person name="Wang J."/>
            <person name="Spillane C."/>
            <person name="Cook D.R."/>
            <person name="May G.D."/>
            <person name="Xu X."/>
            <person name="Jackson S.A."/>
        </authorList>
    </citation>
    <scope>NUCLEOTIDE SEQUENCE [LARGE SCALE GENOMIC DNA]</scope>
    <source>
        <strain evidence="4">cv. Asha</strain>
    </source>
</reference>